<evidence type="ECO:0000313" key="1">
    <source>
        <dbReference type="EMBL" id="PRQ60561.1"/>
    </source>
</evidence>
<dbReference type="Proteomes" id="UP000238479">
    <property type="component" value="Chromosome 1"/>
</dbReference>
<dbReference type="AlphaFoldDB" id="A0A2P6SPG4"/>
<accession>A0A2P6SPG4</accession>
<proteinExistence type="predicted"/>
<dbReference type="PANTHER" id="PTHR36400">
    <property type="entry name" value="RIBOSOMAL PROTEIN L35"/>
    <property type="match status" value="1"/>
</dbReference>
<sequence length="112" mass="13019">MTPVTSKIKKYKIKGYSSYKSRFKLLNDGTIRRWREGKWHNAHLKQLHVTKSNDELQCKAQFVKSQLCNFHQLWSTVPEDSSHCHGRATTTPGSLNVIRFFTFPVPSIDIKI</sequence>
<dbReference type="Gramene" id="PRQ60561">
    <property type="protein sequence ID" value="PRQ60561"/>
    <property type="gene ID" value="RchiOBHm_Chr1g0382651"/>
</dbReference>
<dbReference type="EMBL" id="PDCK01000039">
    <property type="protein sequence ID" value="PRQ60561.1"/>
    <property type="molecule type" value="Genomic_DNA"/>
</dbReference>
<gene>
    <name evidence="1" type="ORF">RchiOBHm_Chr1g0382651</name>
</gene>
<dbReference type="STRING" id="74649.A0A2P6SPG4"/>
<dbReference type="InterPro" id="IPR037229">
    <property type="entry name" value="Ribosomal_bL35_sf"/>
</dbReference>
<reference evidence="1 2" key="1">
    <citation type="journal article" date="2018" name="Nat. Genet.">
        <title>The Rosa genome provides new insights in the design of modern roses.</title>
        <authorList>
            <person name="Bendahmane M."/>
        </authorList>
    </citation>
    <scope>NUCLEOTIDE SEQUENCE [LARGE SCALE GENOMIC DNA]</scope>
    <source>
        <strain evidence="2">cv. Old Blush</strain>
    </source>
</reference>
<dbReference type="OrthoDB" id="512750at2759"/>
<evidence type="ECO:0000313" key="2">
    <source>
        <dbReference type="Proteomes" id="UP000238479"/>
    </source>
</evidence>
<protein>
    <submittedName>
        <fullName evidence="1">Uncharacterized protein</fullName>
    </submittedName>
</protein>
<dbReference type="SUPFAM" id="SSF143034">
    <property type="entry name" value="L35p-like"/>
    <property type="match status" value="1"/>
</dbReference>
<name>A0A2P6SPG4_ROSCH</name>
<comment type="caution">
    <text evidence="1">The sequence shown here is derived from an EMBL/GenBank/DDBJ whole genome shotgun (WGS) entry which is preliminary data.</text>
</comment>
<dbReference type="PANTHER" id="PTHR36400:SF1">
    <property type="entry name" value="RIBOSOMAL PROTEIN L35"/>
    <property type="match status" value="1"/>
</dbReference>
<keyword evidence="2" id="KW-1185">Reference proteome</keyword>
<organism evidence="1 2">
    <name type="scientific">Rosa chinensis</name>
    <name type="common">China rose</name>
    <dbReference type="NCBI Taxonomy" id="74649"/>
    <lineage>
        <taxon>Eukaryota</taxon>
        <taxon>Viridiplantae</taxon>
        <taxon>Streptophyta</taxon>
        <taxon>Embryophyta</taxon>
        <taxon>Tracheophyta</taxon>
        <taxon>Spermatophyta</taxon>
        <taxon>Magnoliopsida</taxon>
        <taxon>eudicotyledons</taxon>
        <taxon>Gunneridae</taxon>
        <taxon>Pentapetalae</taxon>
        <taxon>rosids</taxon>
        <taxon>fabids</taxon>
        <taxon>Rosales</taxon>
        <taxon>Rosaceae</taxon>
        <taxon>Rosoideae</taxon>
        <taxon>Rosoideae incertae sedis</taxon>
        <taxon>Rosa</taxon>
    </lineage>
</organism>